<accession>A0A457MDQ8</accession>
<dbReference type="AlphaFoldDB" id="A0A457MDQ8"/>
<feature type="transmembrane region" description="Helical" evidence="1">
    <location>
        <begin position="85"/>
        <end position="101"/>
    </location>
</feature>
<feature type="transmembrane region" description="Helical" evidence="1">
    <location>
        <begin position="21"/>
        <end position="45"/>
    </location>
</feature>
<reference evidence="2" key="1">
    <citation type="journal article" date="2018" name="Genome Biol.">
        <title>SKESA: strategic k-mer extension for scrupulous assemblies.</title>
        <authorList>
            <person name="Souvorov A."/>
            <person name="Agarwala R."/>
            <person name="Lipman D.J."/>
        </authorList>
    </citation>
    <scope>NUCLEOTIDE SEQUENCE [LARGE SCALE GENOMIC DNA]</scope>
    <source>
        <strain evidence="2">HPB3501</strain>
    </source>
</reference>
<feature type="transmembrane region" description="Helical" evidence="1">
    <location>
        <begin position="107"/>
        <end position="125"/>
    </location>
</feature>
<feature type="transmembrane region" description="Helical" evidence="1">
    <location>
        <begin position="51"/>
        <end position="73"/>
    </location>
</feature>
<evidence type="ECO:0000256" key="1">
    <source>
        <dbReference type="SAM" id="Phobius"/>
    </source>
</evidence>
<proteinExistence type="predicted"/>
<sequence>MNKSVYTSEKGTHNMLSAARLLVRVVSGMEIAGAFLFLIVPVVVIGGDEEFTILLILVGVGLILHGIIGLVVASFMTWYISTKQIIYLIISGILLLLPTLIEGFHFNLFFCFSCFLYIYAAVRCIKHNKKAQEEVREERERKEALNNE</sequence>
<evidence type="ECO:0000313" key="2">
    <source>
        <dbReference type="EMBL" id="HAA9722229.1"/>
    </source>
</evidence>
<name>A0A457MDQ8_LISMN</name>
<keyword evidence="1" id="KW-1133">Transmembrane helix</keyword>
<keyword evidence="1" id="KW-0472">Membrane</keyword>
<gene>
    <name evidence="2" type="ORF">GIH49_08795</name>
</gene>
<keyword evidence="1" id="KW-0812">Transmembrane</keyword>
<dbReference type="Proteomes" id="UP000844471">
    <property type="component" value="Unassembled WGS sequence"/>
</dbReference>
<reference evidence="2" key="2">
    <citation type="submission" date="2019-11" db="EMBL/GenBank/DDBJ databases">
        <authorList>
            <consortium name="NCBI Pathogen Detection Project"/>
        </authorList>
    </citation>
    <scope>NUCLEOTIDE SEQUENCE</scope>
    <source>
        <strain evidence="2">HPB3501</strain>
    </source>
</reference>
<comment type="caution">
    <text evidence="2">The sequence shown here is derived from an EMBL/GenBank/DDBJ whole genome shotgun (WGS) entry which is preliminary data.</text>
</comment>
<dbReference type="RefSeq" id="WP_069009230.1">
    <property type="nucleotide sequence ID" value="NZ_CP096154.1"/>
</dbReference>
<dbReference type="EMBL" id="DAAEZQ010000004">
    <property type="protein sequence ID" value="HAA9722229.1"/>
    <property type="molecule type" value="Genomic_DNA"/>
</dbReference>
<protein>
    <submittedName>
        <fullName evidence="2">Uncharacterized protein</fullName>
    </submittedName>
</protein>
<organism evidence="2">
    <name type="scientific">Listeria monocytogenes</name>
    <dbReference type="NCBI Taxonomy" id="1639"/>
    <lineage>
        <taxon>Bacteria</taxon>
        <taxon>Bacillati</taxon>
        <taxon>Bacillota</taxon>
        <taxon>Bacilli</taxon>
        <taxon>Bacillales</taxon>
        <taxon>Listeriaceae</taxon>
        <taxon>Listeria</taxon>
    </lineage>
</organism>